<organism evidence="2 3">
    <name type="scientific">Leptospira kobayashii</name>
    <dbReference type="NCBI Taxonomy" id="1917830"/>
    <lineage>
        <taxon>Bacteria</taxon>
        <taxon>Pseudomonadati</taxon>
        <taxon>Spirochaetota</taxon>
        <taxon>Spirochaetia</taxon>
        <taxon>Leptospirales</taxon>
        <taxon>Leptospiraceae</taxon>
        <taxon>Leptospira</taxon>
    </lineage>
</organism>
<dbReference type="RefSeq" id="WP_109021324.1">
    <property type="nucleotide sequence ID" value="NZ_AP025028.1"/>
</dbReference>
<reference evidence="2 3" key="1">
    <citation type="submission" date="2021-08" db="EMBL/GenBank/DDBJ databases">
        <title>Complete genome sequence of Leptospira kobayashii strain E30.</title>
        <authorList>
            <person name="Nakao R."/>
            <person name="Nakamura S."/>
            <person name="Masuzawa T."/>
            <person name="Koizumi N."/>
        </authorList>
    </citation>
    <scope>NUCLEOTIDE SEQUENCE [LARGE SCALE GENOMIC DNA]</scope>
    <source>
        <strain evidence="2 3">E30</strain>
    </source>
</reference>
<keyword evidence="1" id="KW-1133">Transmembrane helix</keyword>
<protein>
    <submittedName>
        <fullName evidence="2">Uncharacterized protein</fullName>
    </submittedName>
</protein>
<name>A0ABN6KLX5_9LEPT</name>
<keyword evidence="1" id="KW-0472">Membrane</keyword>
<evidence type="ECO:0000256" key="1">
    <source>
        <dbReference type="SAM" id="Phobius"/>
    </source>
</evidence>
<gene>
    <name evidence="2" type="ORF">LPTSP3_g31920</name>
</gene>
<keyword evidence="3" id="KW-1185">Reference proteome</keyword>
<proteinExistence type="predicted"/>
<feature type="transmembrane region" description="Helical" evidence="1">
    <location>
        <begin position="157"/>
        <end position="176"/>
    </location>
</feature>
<accession>A0ABN6KLX5</accession>
<evidence type="ECO:0000313" key="2">
    <source>
        <dbReference type="EMBL" id="BDA80262.1"/>
    </source>
</evidence>
<dbReference type="Proteomes" id="UP000245263">
    <property type="component" value="Chromosome 1"/>
</dbReference>
<evidence type="ECO:0000313" key="3">
    <source>
        <dbReference type="Proteomes" id="UP000245263"/>
    </source>
</evidence>
<sequence length="187" mass="21538">MSILKAIQFPFLLTALLGLVGLQTNYWVGLLLDAPILELEELETRPPRLVVQVTNLTMKSVFHNLVINMKFDQDPIVTKANTIAIPPSSLHRRDPSVEGRILAFYIPTIQPGQSYHLEITLDTTQTLPMYTTFHLTSSEAVLLKRPSFETFLLRHHILLNAILLSFWSLSIGFYFWKINKHKRRKRS</sequence>
<dbReference type="EMBL" id="AP025028">
    <property type="protein sequence ID" value="BDA80262.1"/>
    <property type="molecule type" value="Genomic_DNA"/>
</dbReference>
<keyword evidence="1" id="KW-0812">Transmembrane</keyword>